<evidence type="ECO:0000256" key="2">
    <source>
        <dbReference type="ARBA" id="ARBA00023002"/>
    </source>
</evidence>
<dbReference type="GO" id="GO:0005829">
    <property type="term" value="C:cytosol"/>
    <property type="evidence" value="ECO:0007669"/>
    <property type="project" value="TreeGrafter"/>
</dbReference>
<dbReference type="Gene3D" id="3.40.50.720">
    <property type="entry name" value="NAD(P)-binding Rossmann-like Domain"/>
    <property type="match status" value="1"/>
</dbReference>
<accession>A0AAI9XBI3</accession>
<dbReference type="GO" id="GO:0003960">
    <property type="term" value="F:quinone reductase (NADPH) activity"/>
    <property type="evidence" value="ECO:0007669"/>
    <property type="project" value="TreeGrafter"/>
</dbReference>
<dbReference type="Proteomes" id="UP001227192">
    <property type="component" value="Unassembled WGS sequence"/>
</dbReference>
<dbReference type="SUPFAM" id="SSF50129">
    <property type="entry name" value="GroES-like"/>
    <property type="match status" value="1"/>
</dbReference>
<dbReference type="GO" id="GO:0035925">
    <property type="term" value="F:mRNA 3'-UTR AU-rich region binding"/>
    <property type="evidence" value="ECO:0007669"/>
    <property type="project" value="TreeGrafter"/>
</dbReference>
<evidence type="ECO:0000256" key="1">
    <source>
        <dbReference type="ARBA" id="ARBA00022857"/>
    </source>
</evidence>
<dbReference type="Gene3D" id="3.90.180.10">
    <property type="entry name" value="Medium-chain alcohol dehydrogenases, catalytic domain"/>
    <property type="match status" value="1"/>
</dbReference>
<dbReference type="InterPro" id="IPR013154">
    <property type="entry name" value="ADH-like_N"/>
</dbReference>
<keyword evidence="5" id="KW-1185">Reference proteome</keyword>
<dbReference type="SUPFAM" id="SSF51735">
    <property type="entry name" value="NAD(P)-binding Rossmann-fold domains"/>
    <property type="match status" value="1"/>
</dbReference>
<evidence type="ECO:0000259" key="3">
    <source>
        <dbReference type="SMART" id="SM00829"/>
    </source>
</evidence>
<keyword evidence="1" id="KW-0521">NADP</keyword>
<protein>
    <recommendedName>
        <fullName evidence="3">Enoyl reductase (ER) domain-containing protein</fullName>
    </recommendedName>
</protein>
<dbReference type="GO" id="GO:0070402">
    <property type="term" value="F:NADPH binding"/>
    <property type="evidence" value="ECO:0007669"/>
    <property type="project" value="TreeGrafter"/>
</dbReference>
<dbReference type="InterPro" id="IPR020843">
    <property type="entry name" value="ER"/>
</dbReference>
<name>A0AAI9XBI3_PENTH</name>
<gene>
    <name evidence="4" type="ORF">VN97_g2695</name>
</gene>
<sequence length="363" mass="39368">MEGVRVHGSVDESMESYSLPSLCIRVLPRSLNSGISSTWINIDAFSPIDSQNGIVVEKTGGPEVLEYKTDLPVPIPGEGQILVKNHLASINYIDTYYGTGLYSSPKPEILGQEGIGTIVSLGPGKTPYNFAVGDRVLWLHRGSYCEYSAVPAEKAVRVPDGVSEEDALAAFLSALTSLTLVKEAYPVQRGGWVLIHAAAGGAGFLMTQILKNIGAKVIGTAGGPEKVNLVKGLGADFVIDYFIEPRTVRLRYGVVANIAVSHTAAGGSIPPIGDRRIRAPNHLSIKGVLNPGHYKSWYPAEHECLNEKERRYQSVEKKVIKLNSDRGNRTPGCRVRDGDVSHYTISDIVEGMYPLKINMKLLQ</sequence>
<evidence type="ECO:0000313" key="4">
    <source>
        <dbReference type="EMBL" id="KAJ9490559.1"/>
    </source>
</evidence>
<organism evidence="4 5">
    <name type="scientific">Penicillium thymicola</name>
    <dbReference type="NCBI Taxonomy" id="293382"/>
    <lineage>
        <taxon>Eukaryota</taxon>
        <taxon>Fungi</taxon>
        <taxon>Dikarya</taxon>
        <taxon>Ascomycota</taxon>
        <taxon>Pezizomycotina</taxon>
        <taxon>Eurotiomycetes</taxon>
        <taxon>Eurotiomycetidae</taxon>
        <taxon>Eurotiales</taxon>
        <taxon>Aspergillaceae</taxon>
        <taxon>Penicillium</taxon>
    </lineage>
</organism>
<feature type="domain" description="Enoyl reductase (ER)" evidence="3">
    <location>
        <begin position="60"/>
        <end position="320"/>
    </location>
</feature>
<dbReference type="InterPro" id="IPR036291">
    <property type="entry name" value="NAD(P)-bd_dom_sf"/>
</dbReference>
<comment type="caution">
    <text evidence="4">The sequence shown here is derived from an EMBL/GenBank/DDBJ whole genome shotgun (WGS) entry which is preliminary data.</text>
</comment>
<dbReference type="PANTHER" id="PTHR48106">
    <property type="entry name" value="QUINONE OXIDOREDUCTASE PIG3-RELATED"/>
    <property type="match status" value="1"/>
</dbReference>
<proteinExistence type="predicted"/>
<dbReference type="SMART" id="SM00829">
    <property type="entry name" value="PKS_ER"/>
    <property type="match status" value="1"/>
</dbReference>
<dbReference type="AlphaFoldDB" id="A0AAI9XBI3"/>
<reference evidence="4" key="2">
    <citation type="journal article" date="2016" name="Fungal Biol.">
        <title>Ochratoxin A production by Penicillium thymicola.</title>
        <authorList>
            <person name="Nguyen H.D.T."/>
            <person name="McMullin D.R."/>
            <person name="Ponomareva E."/>
            <person name="Riley R."/>
            <person name="Pomraning K.R."/>
            <person name="Baker S.E."/>
            <person name="Seifert K.A."/>
        </authorList>
    </citation>
    <scope>NUCLEOTIDE SEQUENCE</scope>
    <source>
        <strain evidence="4">DAOM 180753</strain>
    </source>
</reference>
<reference evidence="4" key="1">
    <citation type="submission" date="2015-06" db="EMBL/GenBank/DDBJ databases">
        <authorList>
            <person name="Nguyen H."/>
        </authorList>
    </citation>
    <scope>NUCLEOTIDE SEQUENCE</scope>
    <source>
        <strain evidence="4">DAOM 180753</strain>
    </source>
</reference>
<evidence type="ECO:0000313" key="5">
    <source>
        <dbReference type="Proteomes" id="UP001227192"/>
    </source>
</evidence>
<keyword evidence="2" id="KW-0560">Oxidoreductase</keyword>
<dbReference type="InterPro" id="IPR011032">
    <property type="entry name" value="GroES-like_sf"/>
</dbReference>
<dbReference type="EMBL" id="LACB01000053">
    <property type="protein sequence ID" value="KAJ9490559.1"/>
    <property type="molecule type" value="Genomic_DNA"/>
</dbReference>
<dbReference type="PANTHER" id="PTHR48106:SF13">
    <property type="entry name" value="QUINONE OXIDOREDUCTASE-RELATED"/>
    <property type="match status" value="1"/>
</dbReference>
<dbReference type="Pfam" id="PF08240">
    <property type="entry name" value="ADH_N"/>
    <property type="match status" value="1"/>
</dbReference>